<gene>
    <name evidence="3" type="ordered locus">Caci_4637</name>
</gene>
<dbReference type="InParanoid" id="C7PY38"/>
<name>C7PY38_CATAD</name>
<dbReference type="Proteomes" id="UP000000851">
    <property type="component" value="Chromosome"/>
</dbReference>
<keyword evidence="1" id="KW-0472">Membrane</keyword>
<protein>
    <recommendedName>
        <fullName evidence="5">Permease</fullName>
    </recommendedName>
</protein>
<feature type="signal peptide" evidence="2">
    <location>
        <begin position="1"/>
        <end position="22"/>
    </location>
</feature>
<dbReference type="HOGENOM" id="CLU_105008_0_0_11"/>
<feature type="transmembrane region" description="Helical" evidence="1">
    <location>
        <begin position="129"/>
        <end position="150"/>
    </location>
</feature>
<evidence type="ECO:0000313" key="4">
    <source>
        <dbReference type="Proteomes" id="UP000000851"/>
    </source>
</evidence>
<evidence type="ECO:0000256" key="2">
    <source>
        <dbReference type="SAM" id="SignalP"/>
    </source>
</evidence>
<evidence type="ECO:0000256" key="1">
    <source>
        <dbReference type="SAM" id="Phobius"/>
    </source>
</evidence>
<feature type="transmembrane region" description="Helical" evidence="1">
    <location>
        <begin position="97"/>
        <end position="117"/>
    </location>
</feature>
<evidence type="ECO:0008006" key="5">
    <source>
        <dbReference type="Google" id="ProtNLM"/>
    </source>
</evidence>
<organism evidence="3 4">
    <name type="scientific">Catenulispora acidiphila (strain DSM 44928 / JCM 14897 / NBRC 102108 / NRRL B-24433 / ID139908)</name>
    <dbReference type="NCBI Taxonomy" id="479433"/>
    <lineage>
        <taxon>Bacteria</taxon>
        <taxon>Bacillati</taxon>
        <taxon>Actinomycetota</taxon>
        <taxon>Actinomycetes</taxon>
        <taxon>Catenulisporales</taxon>
        <taxon>Catenulisporaceae</taxon>
        <taxon>Catenulispora</taxon>
    </lineage>
</organism>
<feature type="chain" id="PRO_5002982310" description="Permease" evidence="2">
    <location>
        <begin position="23"/>
        <end position="207"/>
    </location>
</feature>
<keyword evidence="1" id="KW-1133">Transmembrane helix</keyword>
<sequence precursor="true">MPGASIGAMRFRRAASSGTAPAATAAAPVAPAPASAPAPAPAAAPAGDRRDLKRRVISIVLVLIALVLVYLAASAYIPRWWSHRMGDAIDGQLSTGALLGVCFGIVFTILPLGLLWLTMRRPMRWKTRALWLALAVILAAPNLMTLGVAIGGGGGAHAGQRTMDVQAPMFRGATAIGTLIAIVVFIALIVVYRRRAPKAPRAPQAAT</sequence>
<reference evidence="3 4" key="1">
    <citation type="journal article" date="2009" name="Stand. Genomic Sci.">
        <title>Complete genome sequence of Catenulispora acidiphila type strain (ID 139908).</title>
        <authorList>
            <person name="Copeland A."/>
            <person name="Lapidus A."/>
            <person name="Glavina Del Rio T."/>
            <person name="Nolan M."/>
            <person name="Lucas S."/>
            <person name="Chen F."/>
            <person name="Tice H."/>
            <person name="Cheng J.F."/>
            <person name="Bruce D."/>
            <person name="Goodwin L."/>
            <person name="Pitluck S."/>
            <person name="Mikhailova N."/>
            <person name="Pati A."/>
            <person name="Ivanova N."/>
            <person name="Mavromatis K."/>
            <person name="Chen A."/>
            <person name="Palaniappan K."/>
            <person name="Chain P."/>
            <person name="Land M."/>
            <person name="Hauser L."/>
            <person name="Chang Y.J."/>
            <person name="Jeffries C.D."/>
            <person name="Chertkov O."/>
            <person name="Brettin T."/>
            <person name="Detter J.C."/>
            <person name="Han C."/>
            <person name="Ali Z."/>
            <person name="Tindall B.J."/>
            <person name="Goker M."/>
            <person name="Bristow J."/>
            <person name="Eisen J.A."/>
            <person name="Markowitz V."/>
            <person name="Hugenholtz P."/>
            <person name="Kyrpides N.C."/>
            <person name="Klenk H.P."/>
        </authorList>
    </citation>
    <scope>NUCLEOTIDE SEQUENCE [LARGE SCALE GENOMIC DNA]</scope>
    <source>
        <strain evidence="4">DSM 44928 / JCM 14897 / NBRC 102108 / NRRL B-24433 / ID139908</strain>
    </source>
</reference>
<dbReference type="KEGG" id="cai:Caci_4637"/>
<keyword evidence="4" id="KW-1185">Reference proteome</keyword>
<dbReference type="EMBL" id="CP001700">
    <property type="protein sequence ID" value="ACU73498.1"/>
    <property type="molecule type" value="Genomic_DNA"/>
</dbReference>
<feature type="transmembrane region" description="Helical" evidence="1">
    <location>
        <begin position="56"/>
        <end position="77"/>
    </location>
</feature>
<dbReference type="AlphaFoldDB" id="C7PY38"/>
<keyword evidence="1" id="KW-0812">Transmembrane</keyword>
<feature type="transmembrane region" description="Helical" evidence="1">
    <location>
        <begin position="170"/>
        <end position="192"/>
    </location>
</feature>
<dbReference type="eggNOG" id="ENOG503304T">
    <property type="taxonomic scope" value="Bacteria"/>
</dbReference>
<keyword evidence="2" id="KW-0732">Signal</keyword>
<accession>C7PY38</accession>
<evidence type="ECO:0000313" key="3">
    <source>
        <dbReference type="EMBL" id="ACU73498.1"/>
    </source>
</evidence>
<proteinExistence type="predicted"/>